<evidence type="ECO:0000313" key="6">
    <source>
        <dbReference type="Proteomes" id="UP001280581"/>
    </source>
</evidence>
<feature type="compositionally biased region" description="Basic and acidic residues" evidence="3">
    <location>
        <begin position="47"/>
        <end position="62"/>
    </location>
</feature>
<dbReference type="InterPro" id="IPR013923">
    <property type="entry name" value="Autophagy-rel_prot_16_dom"/>
</dbReference>
<evidence type="ECO:0000256" key="3">
    <source>
        <dbReference type="SAM" id="MobiDB-lite"/>
    </source>
</evidence>
<accession>A0AAN6M0Z2</accession>
<feature type="domain" description="Autophagy-related protein 16" evidence="4">
    <location>
        <begin position="19"/>
        <end position="223"/>
    </location>
</feature>
<dbReference type="Proteomes" id="UP001280581">
    <property type="component" value="Unassembled WGS sequence"/>
</dbReference>
<keyword evidence="6" id="KW-1185">Reference proteome</keyword>
<sequence length="233" mass="26680">MTTPTSTTKAPARDPLEVYLEQLEERDRREKKHKKYIDAFTTFADKQAAKEKARLIAERETTESSTRTPTETPTPDLRARPKWTYYPSSSGKPTTPPPAPADTAHISQLRADLATANNIRAEQESKLKIAKTETSDLQATKTQQMKRISELEKQARALEIKVRNNAEELVGQRKLAREAQDEMLALQVEMNAKDKRLQKVEADNKMLVDRWMTEKGEAAQRMNEAMEKEQKKR</sequence>
<feature type="coiled-coil region" evidence="2">
    <location>
        <begin position="106"/>
        <end position="203"/>
    </location>
</feature>
<feature type="compositionally biased region" description="Low complexity" evidence="3">
    <location>
        <begin position="63"/>
        <end position="75"/>
    </location>
</feature>
<evidence type="ECO:0000259" key="4">
    <source>
        <dbReference type="Pfam" id="PF08614"/>
    </source>
</evidence>
<dbReference type="AlphaFoldDB" id="A0AAN6M0Z2"/>
<evidence type="ECO:0000313" key="5">
    <source>
        <dbReference type="EMBL" id="KAK3209727.1"/>
    </source>
</evidence>
<proteinExistence type="inferred from homology"/>
<organism evidence="5 6">
    <name type="scientific">Pseudopithomyces chartarum</name>
    <dbReference type="NCBI Taxonomy" id="1892770"/>
    <lineage>
        <taxon>Eukaryota</taxon>
        <taxon>Fungi</taxon>
        <taxon>Dikarya</taxon>
        <taxon>Ascomycota</taxon>
        <taxon>Pezizomycotina</taxon>
        <taxon>Dothideomycetes</taxon>
        <taxon>Pleosporomycetidae</taxon>
        <taxon>Pleosporales</taxon>
        <taxon>Massarineae</taxon>
        <taxon>Didymosphaeriaceae</taxon>
        <taxon>Pseudopithomyces</taxon>
    </lineage>
</organism>
<dbReference type="Pfam" id="PF08614">
    <property type="entry name" value="ATG16"/>
    <property type="match status" value="1"/>
</dbReference>
<reference evidence="5 6" key="1">
    <citation type="submission" date="2021-02" db="EMBL/GenBank/DDBJ databases">
        <title>Genome assembly of Pseudopithomyces chartarum.</title>
        <authorList>
            <person name="Jauregui R."/>
            <person name="Singh J."/>
            <person name="Voisey C."/>
        </authorList>
    </citation>
    <scope>NUCLEOTIDE SEQUENCE [LARGE SCALE GENOMIC DNA]</scope>
    <source>
        <strain evidence="5 6">AGR01</strain>
    </source>
</reference>
<dbReference type="CDD" id="cd22887">
    <property type="entry name" value="Atg16_CCD"/>
    <property type="match status" value="1"/>
</dbReference>
<protein>
    <recommendedName>
        <fullName evidence="4">Autophagy-related protein 16 domain-containing protein</fullName>
    </recommendedName>
</protein>
<name>A0AAN6M0Z2_9PLEO</name>
<gene>
    <name evidence="5" type="ORF">GRF29_44g458406</name>
</gene>
<evidence type="ECO:0000256" key="1">
    <source>
        <dbReference type="ARBA" id="ARBA00005331"/>
    </source>
</evidence>
<dbReference type="EMBL" id="WVTA01000005">
    <property type="protein sequence ID" value="KAK3209727.1"/>
    <property type="molecule type" value="Genomic_DNA"/>
</dbReference>
<comment type="caution">
    <text evidence="5">The sequence shown here is derived from an EMBL/GenBank/DDBJ whole genome shotgun (WGS) entry which is preliminary data.</text>
</comment>
<comment type="similarity">
    <text evidence="1">Belongs to the ATG16 family.</text>
</comment>
<keyword evidence="2" id="KW-0175">Coiled coil</keyword>
<feature type="region of interest" description="Disordered" evidence="3">
    <location>
        <begin position="47"/>
        <end position="103"/>
    </location>
</feature>
<evidence type="ECO:0000256" key="2">
    <source>
        <dbReference type="SAM" id="Coils"/>
    </source>
</evidence>
<dbReference type="Gene3D" id="1.20.5.170">
    <property type="match status" value="1"/>
</dbReference>